<dbReference type="Pfam" id="PF10758">
    <property type="entry name" value="DUF2586"/>
    <property type="match status" value="1"/>
</dbReference>
<accession>A0A5J4SJX8</accession>
<comment type="caution">
    <text evidence="1">The sequence shown here is derived from an EMBL/GenBank/DDBJ whole genome shotgun (WGS) entry which is preliminary data.</text>
</comment>
<evidence type="ECO:0000313" key="1">
    <source>
        <dbReference type="EMBL" id="KAA6346436.1"/>
    </source>
</evidence>
<dbReference type="EMBL" id="SNRY01000131">
    <property type="protein sequence ID" value="KAA6346436.1"/>
    <property type="molecule type" value="Genomic_DNA"/>
</dbReference>
<proteinExistence type="predicted"/>
<reference evidence="1" key="1">
    <citation type="submission" date="2019-03" db="EMBL/GenBank/DDBJ databases">
        <title>Single cell metagenomics reveals metabolic interactions within the superorganism composed of flagellate Streblomastix strix and complex community of Bacteroidetes bacteria on its surface.</title>
        <authorList>
            <person name="Treitli S.C."/>
            <person name="Kolisko M."/>
            <person name="Husnik F."/>
            <person name="Keeling P."/>
            <person name="Hampl V."/>
        </authorList>
    </citation>
    <scope>NUCLEOTIDE SEQUENCE</scope>
    <source>
        <strain evidence="1">STM</strain>
    </source>
</reference>
<name>A0A5J4SJX8_9ZZZZ</name>
<sequence length="395" mass="41865">MSLPNVNIVLGNGNIGSASLSDDGIAALVLTGAEVGETLILNTPYTLAGSADLKKLGVTQENNPLIHKDVSAFYKSAGEGAELHLLVCSNETTLTQICSASAGSPLRTLLDSAAGRIRLVGVNRNAPKEYIPTLSGCIDADVITATSAAQANALSYLGQIAPFVALIPAIGWNGETASLYQPREGSYNSVSVLLASDGKFGESELYSAAIGQVLGRAAKSAVNISIARVRDGAIAATGFLTDGKTPEEHFSDRNLLHDAGFLFYRTYIGKNGYYLNDDATAAPTTDDYNRLCLTRVIQKAVVICYKTYIDEILDSLNVDAETGKLPQPLCKAFEQYVVTGINTNMGTEISGFTAFINPDQDLITSGKLDVQCKIVPTALLKEIKVDLSFNNPANK</sequence>
<organism evidence="1">
    <name type="scientific">termite gut metagenome</name>
    <dbReference type="NCBI Taxonomy" id="433724"/>
    <lineage>
        <taxon>unclassified sequences</taxon>
        <taxon>metagenomes</taxon>
        <taxon>organismal metagenomes</taxon>
    </lineage>
</organism>
<dbReference type="InterPro" id="IPR019694">
    <property type="entry name" value="Phage_HP1_Orf23"/>
</dbReference>
<evidence type="ECO:0008006" key="2">
    <source>
        <dbReference type="Google" id="ProtNLM"/>
    </source>
</evidence>
<gene>
    <name evidence="1" type="ORF">EZS27_006086</name>
</gene>
<dbReference type="AlphaFoldDB" id="A0A5J4SJX8"/>
<protein>
    <recommendedName>
        <fullName evidence="2">Prophage major tail sheath protein</fullName>
    </recommendedName>
</protein>